<keyword evidence="6 8" id="KW-0472">Membrane</keyword>
<dbReference type="RefSeq" id="WP_020852019.1">
    <property type="nucleotide sequence ID" value="NZ_CP006696.1"/>
</dbReference>
<evidence type="ECO:0000256" key="5">
    <source>
        <dbReference type="ARBA" id="ARBA00022989"/>
    </source>
</evidence>
<feature type="transmembrane region" description="Helical" evidence="8">
    <location>
        <begin position="180"/>
        <end position="201"/>
    </location>
</feature>
<dbReference type="Gene3D" id="1.20.1080.10">
    <property type="entry name" value="Glycerol uptake facilitator protein"/>
    <property type="match status" value="1"/>
</dbReference>
<dbReference type="HOGENOM" id="CLU_020019_9_3_6"/>
<evidence type="ECO:0000256" key="7">
    <source>
        <dbReference type="RuleBase" id="RU000477"/>
    </source>
</evidence>
<dbReference type="SUPFAM" id="SSF81338">
    <property type="entry name" value="Aquaporin-like"/>
    <property type="match status" value="1"/>
</dbReference>
<keyword evidence="3 7" id="KW-0813">Transport</keyword>
<feature type="transmembrane region" description="Helical" evidence="8">
    <location>
        <begin position="13"/>
        <end position="33"/>
    </location>
</feature>
<dbReference type="Proteomes" id="UP000027215">
    <property type="component" value="Chromosome"/>
</dbReference>
<dbReference type="InterPro" id="IPR022357">
    <property type="entry name" value="MIP_CS"/>
</dbReference>
<dbReference type="PROSITE" id="PS00221">
    <property type="entry name" value="MIP"/>
    <property type="match status" value="1"/>
</dbReference>
<evidence type="ECO:0000256" key="8">
    <source>
        <dbReference type="SAM" id="Phobius"/>
    </source>
</evidence>
<protein>
    <submittedName>
        <fullName evidence="9">Glycerol transporter</fullName>
    </submittedName>
</protein>
<dbReference type="PANTHER" id="PTHR43829">
    <property type="entry name" value="AQUAPORIN OR AQUAGLYCEROPORIN RELATED"/>
    <property type="match status" value="1"/>
</dbReference>
<feature type="transmembrane region" description="Helical" evidence="8">
    <location>
        <begin position="88"/>
        <end position="106"/>
    </location>
</feature>
<dbReference type="Pfam" id="PF00230">
    <property type="entry name" value="MIP"/>
    <property type="match status" value="1"/>
</dbReference>
<keyword evidence="4 7" id="KW-0812">Transmembrane</keyword>
<comment type="similarity">
    <text evidence="2 7">Belongs to the MIP/aquaporin (TC 1.A.8) family.</text>
</comment>
<dbReference type="PATRIC" id="fig|155920.8.peg.1423"/>
<dbReference type="GO" id="GO:0005886">
    <property type="term" value="C:plasma membrane"/>
    <property type="evidence" value="ECO:0007669"/>
    <property type="project" value="TreeGrafter"/>
</dbReference>
<proteinExistence type="inferred from homology"/>
<reference evidence="9 10" key="1">
    <citation type="submission" date="2013-08" db="EMBL/GenBank/DDBJ databases">
        <authorList>
            <person name="Stouthamer R."/>
            <person name="Nunney L."/>
        </authorList>
    </citation>
    <scope>NUCLEOTIDE SEQUENCE [LARGE SCALE GENOMIC DNA]</scope>
    <source>
        <strain evidence="10">ann-1</strain>
    </source>
</reference>
<evidence type="ECO:0000256" key="1">
    <source>
        <dbReference type="ARBA" id="ARBA00004141"/>
    </source>
</evidence>
<dbReference type="KEGG" id="xfs:D934_06070"/>
<dbReference type="InterPro" id="IPR000425">
    <property type="entry name" value="MIP"/>
</dbReference>
<dbReference type="GO" id="GO:0015254">
    <property type="term" value="F:glycerol channel activity"/>
    <property type="evidence" value="ECO:0007669"/>
    <property type="project" value="TreeGrafter"/>
</dbReference>
<feature type="transmembrane region" description="Helical" evidence="8">
    <location>
        <begin position="40"/>
        <end position="61"/>
    </location>
</feature>
<name>A0A060H9A5_XYLFS</name>
<keyword evidence="5 8" id="KW-1133">Transmembrane helix</keyword>
<evidence type="ECO:0000313" key="10">
    <source>
        <dbReference type="Proteomes" id="UP000027215"/>
    </source>
</evidence>
<comment type="subcellular location">
    <subcellularLocation>
        <location evidence="1">Membrane</location>
        <topology evidence="1">Multi-pass membrane protein</topology>
    </subcellularLocation>
</comment>
<feature type="transmembrane region" description="Helical" evidence="8">
    <location>
        <begin position="230"/>
        <end position="256"/>
    </location>
</feature>
<organism evidence="9 10">
    <name type="scientific">Xylella fastidiosa subsp. sandyi Ann-1</name>
    <dbReference type="NCBI Taxonomy" id="155920"/>
    <lineage>
        <taxon>Bacteria</taxon>
        <taxon>Pseudomonadati</taxon>
        <taxon>Pseudomonadota</taxon>
        <taxon>Gammaproteobacteria</taxon>
        <taxon>Lysobacterales</taxon>
        <taxon>Lysobacteraceae</taxon>
        <taxon>Xylella</taxon>
    </lineage>
</organism>
<gene>
    <name evidence="9" type="ORF">D934_06070</name>
</gene>
<evidence type="ECO:0000313" key="9">
    <source>
        <dbReference type="EMBL" id="AIC09926.1"/>
    </source>
</evidence>
<dbReference type="InterPro" id="IPR023271">
    <property type="entry name" value="Aquaporin-like"/>
</dbReference>
<evidence type="ECO:0000256" key="6">
    <source>
        <dbReference type="ARBA" id="ARBA00023136"/>
    </source>
</evidence>
<dbReference type="InterPro" id="IPR050363">
    <property type="entry name" value="MIP/Aquaporin"/>
</dbReference>
<dbReference type="PANTHER" id="PTHR43829:SF9">
    <property type="entry name" value="AQUAPORIN-9"/>
    <property type="match status" value="1"/>
</dbReference>
<dbReference type="AlphaFoldDB" id="A0A060H9A5"/>
<dbReference type="EMBL" id="CP006696">
    <property type="protein sequence ID" value="AIC09926.1"/>
    <property type="molecule type" value="Genomic_DNA"/>
</dbReference>
<feature type="transmembrane region" description="Helical" evidence="8">
    <location>
        <begin position="151"/>
        <end position="168"/>
    </location>
</feature>
<dbReference type="PRINTS" id="PR00783">
    <property type="entry name" value="MINTRINSICP"/>
</dbReference>
<accession>A0A060H9A5</accession>
<sequence>MNRKMFGELISEAIAMFIIIALGESAAAMYILYDPSPYQNAYWGLCICWGLAVTIAIYVTASVSGTHANPAVTLALALYRGFPWEKVLPYWAAQVIGAFIGAMIVYQLYSPVIDYYNHIHQLTRDAGGAAGVFFTSTGMAITPIHALGDEIILTAFLVFGIFAITERFNEAAPTANSGALVIGLLVATIGACMGYLEGWAINPARDLGPRLFAFLAGWGESAFPGKDHYWWIPIIGPLIGGVMGATAFQCLIYPFLPARVHAKQQAAILLNRQHP</sequence>
<evidence type="ECO:0000256" key="4">
    <source>
        <dbReference type="ARBA" id="ARBA00022692"/>
    </source>
</evidence>
<evidence type="ECO:0000256" key="3">
    <source>
        <dbReference type="ARBA" id="ARBA00022448"/>
    </source>
</evidence>
<dbReference type="NCBIfam" id="TIGR00861">
    <property type="entry name" value="MIP"/>
    <property type="match status" value="1"/>
</dbReference>
<evidence type="ECO:0000256" key="2">
    <source>
        <dbReference type="ARBA" id="ARBA00006175"/>
    </source>
</evidence>